<reference evidence="3" key="1">
    <citation type="journal article" date="2014" name="Front. Microbiol.">
        <title>High frequency of phylogenetically diverse reductive dehalogenase-homologous genes in deep subseafloor sedimentary metagenomes.</title>
        <authorList>
            <person name="Kawai M."/>
            <person name="Futagami T."/>
            <person name="Toyoda A."/>
            <person name="Takaki Y."/>
            <person name="Nishi S."/>
            <person name="Hori S."/>
            <person name="Arai W."/>
            <person name="Tsubouchi T."/>
            <person name="Morono Y."/>
            <person name="Uchiyama I."/>
            <person name="Ito T."/>
            <person name="Fujiyama A."/>
            <person name="Inagaki F."/>
            <person name="Takami H."/>
        </authorList>
    </citation>
    <scope>NUCLEOTIDE SEQUENCE</scope>
    <source>
        <strain evidence="3">Expedition CK06-06</strain>
    </source>
</reference>
<feature type="transmembrane region" description="Helical" evidence="1">
    <location>
        <begin position="31"/>
        <end position="54"/>
    </location>
</feature>
<proteinExistence type="predicted"/>
<sequence length="98" mass="10843">MLIEILIFLILGILFGTFTGLIPGIHINLVGVFLISLAASFLSFLNPIYFVVFITSMAITHTFVDFIPSIFLGCPDTDTELSILPGQSIYFLETKIQN</sequence>
<organism evidence="3">
    <name type="scientific">marine sediment metagenome</name>
    <dbReference type="NCBI Taxonomy" id="412755"/>
    <lineage>
        <taxon>unclassified sequences</taxon>
        <taxon>metagenomes</taxon>
        <taxon>ecological metagenomes</taxon>
    </lineage>
</organism>
<keyword evidence="1" id="KW-0812">Transmembrane</keyword>
<dbReference type="AlphaFoldDB" id="X1N698"/>
<evidence type="ECO:0000256" key="1">
    <source>
        <dbReference type="SAM" id="Phobius"/>
    </source>
</evidence>
<keyword evidence="1" id="KW-1133">Transmembrane helix</keyword>
<accession>X1N698</accession>
<evidence type="ECO:0000313" key="3">
    <source>
        <dbReference type="EMBL" id="GAI25766.1"/>
    </source>
</evidence>
<gene>
    <name evidence="3" type="ORF">S06H3_28052</name>
</gene>
<dbReference type="Pfam" id="PF01970">
    <property type="entry name" value="TctA"/>
    <property type="match status" value="1"/>
</dbReference>
<feature type="domain" description="DUF112" evidence="2">
    <location>
        <begin position="6"/>
        <end position="87"/>
    </location>
</feature>
<evidence type="ECO:0000259" key="2">
    <source>
        <dbReference type="Pfam" id="PF01970"/>
    </source>
</evidence>
<name>X1N698_9ZZZZ</name>
<comment type="caution">
    <text evidence="3">The sequence shown here is derived from an EMBL/GenBank/DDBJ whole genome shotgun (WGS) entry which is preliminary data.</text>
</comment>
<protein>
    <recommendedName>
        <fullName evidence="2">DUF112 domain-containing protein</fullName>
    </recommendedName>
</protein>
<dbReference type="PANTHER" id="PTHR42204">
    <property type="entry name" value="INTEGRAL MEMBRANE PROTEIN"/>
    <property type="match status" value="1"/>
</dbReference>
<keyword evidence="1" id="KW-0472">Membrane</keyword>
<dbReference type="PANTHER" id="PTHR42204:SF1">
    <property type="entry name" value="INTEGRAL MEMBRANE PROTEIN"/>
    <property type="match status" value="1"/>
</dbReference>
<dbReference type="InterPro" id="IPR002823">
    <property type="entry name" value="DUF112_TM"/>
</dbReference>
<feature type="transmembrane region" description="Helical" evidence="1">
    <location>
        <begin position="5"/>
        <end position="25"/>
    </location>
</feature>
<dbReference type="EMBL" id="BARV01016335">
    <property type="protein sequence ID" value="GAI25766.1"/>
    <property type="molecule type" value="Genomic_DNA"/>
</dbReference>